<dbReference type="OrthoDB" id="94039at2759"/>
<dbReference type="Gene3D" id="3.40.50.1820">
    <property type="entry name" value="alpha/beta hydrolase"/>
    <property type="match status" value="1"/>
</dbReference>
<comment type="caution">
    <text evidence="3">The sequence shown here is derived from an EMBL/GenBank/DDBJ whole genome shotgun (WGS) entry which is preliminary data.</text>
</comment>
<name>A0A2S5BCX0_9BASI</name>
<accession>A0A2S5BCX0</accession>
<feature type="region of interest" description="Disordered" evidence="1">
    <location>
        <begin position="59"/>
        <end position="88"/>
    </location>
</feature>
<gene>
    <name evidence="3" type="ORF">BMF94_2387</name>
</gene>
<dbReference type="InterPro" id="IPR000073">
    <property type="entry name" value="AB_hydrolase_1"/>
</dbReference>
<dbReference type="SUPFAM" id="SSF53474">
    <property type="entry name" value="alpha/beta-Hydrolases"/>
    <property type="match status" value="1"/>
</dbReference>
<reference evidence="3 4" key="1">
    <citation type="journal article" date="2018" name="Front. Microbiol.">
        <title>Prospects for Fungal Bioremediation of Acidic Radioactive Waste Sites: Characterization and Genome Sequence of Rhodotorula taiwanensis MD1149.</title>
        <authorList>
            <person name="Tkavc R."/>
            <person name="Matrosova V.Y."/>
            <person name="Grichenko O.E."/>
            <person name="Gostincar C."/>
            <person name="Volpe R.P."/>
            <person name="Klimenkova P."/>
            <person name="Gaidamakova E.K."/>
            <person name="Zhou C.E."/>
            <person name="Stewart B.J."/>
            <person name="Lyman M.G."/>
            <person name="Malfatti S.A."/>
            <person name="Rubinfeld B."/>
            <person name="Courtot M."/>
            <person name="Singh J."/>
            <person name="Dalgard C.L."/>
            <person name="Hamilton T."/>
            <person name="Frey K.G."/>
            <person name="Gunde-Cimerman N."/>
            <person name="Dugan L."/>
            <person name="Daly M.J."/>
        </authorList>
    </citation>
    <scope>NUCLEOTIDE SEQUENCE [LARGE SCALE GENOMIC DNA]</scope>
    <source>
        <strain evidence="3 4">MD1149</strain>
    </source>
</reference>
<keyword evidence="3" id="KW-0378">Hydrolase</keyword>
<dbReference type="Pfam" id="PF12697">
    <property type="entry name" value="Abhydrolase_6"/>
    <property type="match status" value="1"/>
</dbReference>
<dbReference type="PANTHER" id="PTHR43194:SF2">
    <property type="entry name" value="PEROXISOMAL MEMBRANE PROTEIN LPX1"/>
    <property type="match status" value="1"/>
</dbReference>
<evidence type="ECO:0000313" key="4">
    <source>
        <dbReference type="Proteomes" id="UP000237144"/>
    </source>
</evidence>
<evidence type="ECO:0000313" key="3">
    <source>
        <dbReference type="EMBL" id="POY74626.1"/>
    </source>
</evidence>
<dbReference type="PANTHER" id="PTHR43194">
    <property type="entry name" value="HYDROLASE ALPHA/BETA FOLD FAMILY"/>
    <property type="match status" value="1"/>
</dbReference>
<evidence type="ECO:0000256" key="1">
    <source>
        <dbReference type="SAM" id="MobiDB-lite"/>
    </source>
</evidence>
<dbReference type="InterPro" id="IPR029058">
    <property type="entry name" value="AB_hydrolase_fold"/>
</dbReference>
<dbReference type="AlphaFoldDB" id="A0A2S5BCX0"/>
<dbReference type="GO" id="GO:0016787">
    <property type="term" value="F:hydrolase activity"/>
    <property type="evidence" value="ECO:0007669"/>
    <property type="project" value="UniProtKB-KW"/>
</dbReference>
<proteinExistence type="predicted"/>
<protein>
    <submittedName>
        <fullName evidence="3">A/B superfamily hydrolase</fullName>
    </submittedName>
</protein>
<dbReference type="InterPro" id="IPR050228">
    <property type="entry name" value="Carboxylesterase_BioH"/>
</dbReference>
<feature type="compositionally biased region" description="Polar residues" evidence="1">
    <location>
        <begin position="62"/>
        <end position="76"/>
    </location>
</feature>
<feature type="domain" description="AB hydrolase-1" evidence="2">
    <location>
        <begin position="233"/>
        <end position="457"/>
    </location>
</feature>
<dbReference type="Proteomes" id="UP000237144">
    <property type="component" value="Unassembled WGS sequence"/>
</dbReference>
<sequence length="477" mass="52127">MAAKLETQVHLLDGPLLPLLPPKPLGRALPPLPARPRHARDEIHPGWHRDTLVLPAAFPRSFPNSTRRNGQDSQDPTVPRDGQARADVQKATEFVVKSQVEGFARPLKLTANAEEIDGQEQLVVVGNRYRPKKPRDANAPTGLTLVLSHANGFYKEVWEPLLSVVLAQIEQRGLSLPIDEIWALDCIIQGDSAVLNDGVLGSVFNWADHGRDLVNTIAYYLDSPDLENSVVQPGQAASALPSRSTLAAPELARLDNDGPTLSERRAASKRLVVGIGHSLGGGATAYAATACPSLFSSVIFLDPVIVPANPNPPRTMVTMTTAALKRRATWKTRQEAKESLGQKAMFRAWAPEVLDGYIDHGLHETDDGQVTLKTKPYYEALTFMDPLASASRRACVRLETLPKSLPAHFIFADEGRSVLSEEWIDHILNRTIPQATFARVKDAGHLIVHEKPVETAELIVAFLEKANPRSAARSAKL</sequence>
<dbReference type="EMBL" id="PJQD01000023">
    <property type="protein sequence ID" value="POY74626.1"/>
    <property type="molecule type" value="Genomic_DNA"/>
</dbReference>
<evidence type="ECO:0000259" key="2">
    <source>
        <dbReference type="Pfam" id="PF12697"/>
    </source>
</evidence>
<dbReference type="STRING" id="741276.A0A2S5BCX0"/>
<keyword evidence="4" id="KW-1185">Reference proteome</keyword>
<organism evidence="3 4">
    <name type="scientific">Rhodotorula taiwanensis</name>
    <dbReference type="NCBI Taxonomy" id="741276"/>
    <lineage>
        <taxon>Eukaryota</taxon>
        <taxon>Fungi</taxon>
        <taxon>Dikarya</taxon>
        <taxon>Basidiomycota</taxon>
        <taxon>Pucciniomycotina</taxon>
        <taxon>Microbotryomycetes</taxon>
        <taxon>Sporidiobolales</taxon>
        <taxon>Sporidiobolaceae</taxon>
        <taxon>Rhodotorula</taxon>
    </lineage>
</organism>